<gene>
    <name evidence="5" type="ordered locus">Mmc1_2309</name>
</gene>
<dbReference type="SUPFAM" id="SSF53850">
    <property type="entry name" value="Periplasmic binding protein-like II"/>
    <property type="match status" value="1"/>
</dbReference>
<dbReference type="PANTHER" id="PTHR30085">
    <property type="entry name" value="AMINO ACID ABC TRANSPORTER PERMEASE"/>
    <property type="match status" value="1"/>
</dbReference>
<dbReference type="STRING" id="156889.Mmc1_2309"/>
<dbReference type="Proteomes" id="UP000002586">
    <property type="component" value="Chromosome"/>
</dbReference>
<dbReference type="EMBL" id="CP000471">
    <property type="protein sequence ID" value="ABK44809.1"/>
    <property type="molecule type" value="Genomic_DNA"/>
</dbReference>
<keyword evidence="2" id="KW-0813">Transport</keyword>
<dbReference type="InterPro" id="IPR051455">
    <property type="entry name" value="Bact_solute-bind_prot3"/>
</dbReference>
<accession>A0LA16</accession>
<dbReference type="SMART" id="SM00062">
    <property type="entry name" value="PBPb"/>
    <property type="match status" value="1"/>
</dbReference>
<comment type="similarity">
    <text evidence="1">Belongs to the bacterial solute-binding protein 3 family.</text>
</comment>
<organism evidence="5 6">
    <name type="scientific">Magnetococcus marinus (strain ATCC BAA-1437 / JCM 17883 / MC-1)</name>
    <dbReference type="NCBI Taxonomy" id="156889"/>
    <lineage>
        <taxon>Bacteria</taxon>
        <taxon>Pseudomonadati</taxon>
        <taxon>Pseudomonadota</taxon>
        <taxon>Magnetococcia</taxon>
        <taxon>Magnetococcales</taxon>
        <taxon>Magnetococcaceae</taxon>
        <taxon>Magnetococcus</taxon>
    </lineage>
</organism>
<dbReference type="InterPro" id="IPR001638">
    <property type="entry name" value="Solute-binding_3/MltF_N"/>
</dbReference>
<dbReference type="CDD" id="cd13692">
    <property type="entry name" value="PBP2_BztA"/>
    <property type="match status" value="1"/>
</dbReference>
<dbReference type="RefSeq" id="WP_011713930.1">
    <property type="nucleotide sequence ID" value="NC_008576.1"/>
</dbReference>
<proteinExistence type="inferred from homology"/>
<dbReference type="HOGENOM" id="CLU_019602_3_2_5"/>
<dbReference type="Gene3D" id="3.40.190.10">
    <property type="entry name" value="Periplasmic binding protein-like II"/>
    <property type="match status" value="2"/>
</dbReference>
<evidence type="ECO:0000256" key="1">
    <source>
        <dbReference type="ARBA" id="ARBA00010333"/>
    </source>
</evidence>
<evidence type="ECO:0000256" key="3">
    <source>
        <dbReference type="ARBA" id="ARBA00022729"/>
    </source>
</evidence>
<dbReference type="eggNOG" id="COG0834">
    <property type="taxonomic scope" value="Bacteria"/>
</dbReference>
<name>A0LA16_MAGMM</name>
<dbReference type="OrthoDB" id="9777941at2"/>
<reference evidence="6" key="1">
    <citation type="journal article" date="2009" name="Appl. Environ. Microbiol.">
        <title>Complete genome sequence of the chemolithoautotrophic marine magnetotactic coccus strain MC-1.</title>
        <authorList>
            <person name="Schubbe S."/>
            <person name="Williams T.J."/>
            <person name="Xie G."/>
            <person name="Kiss H.E."/>
            <person name="Brettin T.S."/>
            <person name="Martinez D."/>
            <person name="Ross C.A."/>
            <person name="Schuler D."/>
            <person name="Cox B.L."/>
            <person name="Nealson K.H."/>
            <person name="Bazylinski D.A."/>
        </authorList>
    </citation>
    <scope>NUCLEOTIDE SEQUENCE [LARGE SCALE GENOMIC DNA]</scope>
    <source>
        <strain evidence="6">ATCC BAA-1437 / JCM 17883 / MC-1</strain>
    </source>
</reference>
<dbReference type="PANTHER" id="PTHR30085:SF6">
    <property type="entry name" value="ABC TRANSPORTER GLUTAMINE-BINDING PROTEIN GLNH"/>
    <property type="match status" value="1"/>
</dbReference>
<feature type="domain" description="Solute-binding protein family 3/N-terminal" evidence="4">
    <location>
        <begin position="54"/>
        <end position="284"/>
    </location>
</feature>
<keyword evidence="6" id="KW-1185">Reference proteome</keyword>
<reference evidence="5 6" key="2">
    <citation type="journal article" date="2012" name="Int. J. Syst. Evol. Microbiol.">
        <title>Magnetococcus marinus gen. nov., sp. nov., a marine, magnetotactic bacterium that represents a novel lineage (Magnetococcaceae fam. nov.; Magnetococcales ord. nov.) at the base of the Alphaproteobacteria.</title>
        <authorList>
            <person name="Bazylinski D.A."/>
            <person name="Williams T.J."/>
            <person name="Lefevre C.T."/>
            <person name="Berg R.J."/>
            <person name="Zhang C.L."/>
            <person name="Bowser S.S."/>
            <person name="Dean A.J."/>
            <person name="Beveridge T.J."/>
        </authorList>
    </citation>
    <scope>NUCLEOTIDE SEQUENCE [LARGE SCALE GENOMIC DNA]</scope>
    <source>
        <strain evidence="6">ATCC BAA-1437 / JCM 17883 / MC-1</strain>
    </source>
</reference>
<evidence type="ECO:0000313" key="6">
    <source>
        <dbReference type="Proteomes" id="UP000002586"/>
    </source>
</evidence>
<dbReference type="AlphaFoldDB" id="A0LA16"/>
<dbReference type="PROSITE" id="PS51257">
    <property type="entry name" value="PROKAR_LIPOPROTEIN"/>
    <property type="match status" value="1"/>
</dbReference>
<dbReference type="GO" id="GO:0006865">
    <property type="term" value="P:amino acid transport"/>
    <property type="evidence" value="ECO:0007669"/>
    <property type="project" value="TreeGrafter"/>
</dbReference>
<evidence type="ECO:0000313" key="5">
    <source>
        <dbReference type="EMBL" id="ABK44809.1"/>
    </source>
</evidence>
<protein>
    <submittedName>
        <fullName evidence="5">Amino acid ABC transporter substrate-binding protein, PAAT family</fullName>
    </submittedName>
</protein>
<dbReference type="Pfam" id="PF00497">
    <property type="entry name" value="SBP_bac_3"/>
    <property type="match status" value="1"/>
</dbReference>
<dbReference type="KEGG" id="mgm:Mmc1_2309"/>
<keyword evidence="3" id="KW-0732">Signal</keyword>
<evidence type="ECO:0000259" key="4">
    <source>
        <dbReference type="SMART" id="SM00062"/>
    </source>
</evidence>
<sequence length="360" mass="40454" precursor="true">MNFTFIKFRYGLNVRKLGVVLALLWIACWLPQAGWCGEAASLGSTVQGIKDRGVLRCGVEQNTLTMSAMDRDGEWRGFMVDLCHALGVALLGTTQDVEIIEVNKHLRYEALKGNAYDVLMSNSTWTLTRETALGVRFVTPYLFDGQGFLAHLKQGRTRLSAYDKANICVLDSTTSLTNLKALLAQHYPHFTLTSFVTLERMRESFFSGNCDMLSSDRLVLASEQLVRGGEQGAYHILEDIISREPLGPYVRQGDEQWFSLLRWLVQGLLLAEHKGVTRDNVDKLAGTTEDREIQHLLGVVGNAHQALGVDAQWMRRVIRVVGNFEEIYQRNLGALAQLGVRRGYNGLWYKGGLHYVPPFQ</sequence>
<evidence type="ECO:0000256" key="2">
    <source>
        <dbReference type="ARBA" id="ARBA00022448"/>
    </source>
</evidence>